<accession>A0A060T761</accession>
<feature type="compositionally biased region" description="Acidic residues" evidence="4">
    <location>
        <begin position="388"/>
        <end position="400"/>
    </location>
</feature>
<name>A0A060T761_BLAAD</name>
<dbReference type="AlphaFoldDB" id="A0A060T761"/>
<dbReference type="Pfam" id="PF02002">
    <property type="entry name" value="TFIIE_alpha"/>
    <property type="match status" value="1"/>
</dbReference>
<feature type="region of interest" description="Disordered" evidence="4">
    <location>
        <begin position="276"/>
        <end position="400"/>
    </location>
</feature>
<dbReference type="EMBL" id="HG937693">
    <property type="protein sequence ID" value="CDP34697.1"/>
    <property type="molecule type" value="Genomic_DNA"/>
</dbReference>
<organism evidence="6">
    <name type="scientific">Blastobotrys adeninivorans</name>
    <name type="common">Yeast</name>
    <name type="synonym">Arxula adeninivorans</name>
    <dbReference type="NCBI Taxonomy" id="409370"/>
    <lineage>
        <taxon>Eukaryota</taxon>
        <taxon>Fungi</taxon>
        <taxon>Dikarya</taxon>
        <taxon>Ascomycota</taxon>
        <taxon>Saccharomycotina</taxon>
        <taxon>Dipodascomycetes</taxon>
        <taxon>Dipodascales</taxon>
        <taxon>Trichomonascaceae</taxon>
        <taxon>Blastobotrys</taxon>
    </lineage>
</organism>
<reference evidence="6" key="2">
    <citation type="submission" date="2014-06" db="EMBL/GenBank/DDBJ databases">
        <title>The complete genome of Blastobotrys (Arxula) adeninivorans LS3 - a yeast of biotechnological interest.</title>
        <authorList>
            <person name="Kunze G."/>
            <person name="Gaillardin C."/>
            <person name="Czernicka M."/>
            <person name="Durrens P."/>
            <person name="Martin T."/>
            <person name="Boer E."/>
            <person name="Gabaldon T."/>
            <person name="Cruz J."/>
            <person name="Talla E."/>
            <person name="Marck C."/>
            <person name="Goffeau A."/>
            <person name="Barbe V."/>
            <person name="Baret P."/>
            <person name="Baronian K."/>
            <person name="Beier S."/>
            <person name="Bleykasten C."/>
            <person name="Bode R."/>
            <person name="Casaregola S."/>
            <person name="Despons L."/>
            <person name="Fairhead C."/>
            <person name="Giersberg M."/>
            <person name="Gierski P."/>
            <person name="Hahnel U."/>
            <person name="Hartmann A."/>
            <person name="Jankowska D."/>
            <person name="Jubin C."/>
            <person name="Jung P."/>
            <person name="Lafontaine I."/>
            <person name="Leh-Louis V."/>
            <person name="Lemaire M."/>
            <person name="Marcet-Houben M."/>
            <person name="Mascher M."/>
            <person name="Morel G."/>
            <person name="Richard G.-F."/>
            <person name="Riechen J."/>
            <person name="Sacerdot C."/>
            <person name="Sarkar A."/>
            <person name="Savel G."/>
            <person name="Schacherer J."/>
            <person name="Sherman D."/>
            <person name="Straub M.-L."/>
            <person name="Stein N."/>
            <person name="Thierry A."/>
            <person name="Trautwein-Schult A."/>
            <person name="Westhof E."/>
            <person name="Worch S."/>
            <person name="Dujon B."/>
            <person name="Souciet J.-L."/>
            <person name="Wincker P."/>
            <person name="Scholz U."/>
            <person name="Neuveglise N."/>
        </authorList>
    </citation>
    <scope>NUCLEOTIDE SEQUENCE</scope>
    <source>
        <strain evidence="6">LS3</strain>
    </source>
</reference>
<proteinExistence type="inferred from homology"/>
<sequence length="400" mass="44473">METVKNLIQYVARGFCDIRGILVLDALLMHSVLTDDELSGLLGIQRKDLRAVCARLKEDHLLTDYIQKEEGPGQRAISKTYYYIHYTETIDAIKWKMHSIVSKLNEQMGNEAQPQGYVCDTCKSRYTTIEAVSMFSPDRNGFVCDLCGSMLREDDSNTQSQVNQDRQGMLMTQIRPIIDALKHIDDIVVPENTFQSSLAQAIAPPAQSDVPGAPVNVRNQLNSGARDSSLSQDQSIPVAKSRPGDLNGAHLKVNITSSQETAEQERQLKEQRNRLAEENALPAWHVESTVGKSLTDRTGPEPGTTQVKKEEPEDVKPDISADNGALTDAAKTEEDKANEEALAAYYAALAKQQQEEDDEEEEEDDDEEEEEFEDVGIPQGNNGGVNIEEAELEEEDDDED</sequence>
<dbReference type="InterPro" id="IPR024550">
    <property type="entry name" value="TFIIEa/SarR/Rpc3_HTH_dom"/>
</dbReference>
<dbReference type="InterPro" id="IPR017919">
    <property type="entry name" value="TFIIE/TFIIEa_HTH"/>
</dbReference>
<reference evidence="6" key="1">
    <citation type="submission" date="2014-02" db="EMBL/GenBank/DDBJ databases">
        <authorList>
            <person name="Genoscope - CEA"/>
        </authorList>
    </citation>
    <scope>NUCLEOTIDE SEQUENCE</scope>
    <source>
        <strain evidence="6">LS3</strain>
    </source>
</reference>
<keyword evidence="3" id="KW-0804">Transcription</keyword>
<dbReference type="SMART" id="SM00531">
    <property type="entry name" value="TFIIE"/>
    <property type="match status" value="1"/>
</dbReference>
<dbReference type="InterPro" id="IPR013083">
    <property type="entry name" value="Znf_RING/FYVE/PHD"/>
</dbReference>
<dbReference type="PhylomeDB" id="A0A060T761"/>
<evidence type="ECO:0000313" key="6">
    <source>
        <dbReference type="EMBL" id="CDP34697.1"/>
    </source>
</evidence>
<dbReference type="PROSITE" id="PS51344">
    <property type="entry name" value="HTH_TFE_IIE"/>
    <property type="match status" value="1"/>
</dbReference>
<dbReference type="PANTHER" id="PTHR13097:SF7">
    <property type="entry name" value="GENERAL TRANSCRIPTION FACTOR IIE SUBUNIT 1"/>
    <property type="match status" value="1"/>
</dbReference>
<dbReference type="InterPro" id="IPR039997">
    <property type="entry name" value="TFE"/>
</dbReference>
<dbReference type="InterPro" id="IPR002853">
    <property type="entry name" value="TFIIE_asu"/>
</dbReference>
<keyword evidence="2" id="KW-0805">Transcription regulation</keyword>
<dbReference type="Gene3D" id="3.30.40.10">
    <property type="entry name" value="Zinc/RING finger domain, C3HC4 (zinc finger)"/>
    <property type="match status" value="1"/>
</dbReference>
<dbReference type="GO" id="GO:0005673">
    <property type="term" value="C:transcription factor TFIIE complex"/>
    <property type="evidence" value="ECO:0007669"/>
    <property type="project" value="TreeGrafter"/>
</dbReference>
<gene>
    <name evidence="6" type="ORF">GNLVRS02_ARAD1C18458g</name>
</gene>
<dbReference type="PANTHER" id="PTHR13097">
    <property type="entry name" value="TRANSCRIPTION INITIATION FACTOR IIE, ALPHA SUBUNIT"/>
    <property type="match status" value="1"/>
</dbReference>
<feature type="compositionally biased region" description="Polar residues" evidence="4">
    <location>
        <begin position="217"/>
        <end position="235"/>
    </location>
</feature>
<feature type="compositionally biased region" description="Basic and acidic residues" evidence="4">
    <location>
        <begin position="330"/>
        <end position="339"/>
    </location>
</feature>
<evidence type="ECO:0000256" key="3">
    <source>
        <dbReference type="ARBA" id="ARBA00023163"/>
    </source>
</evidence>
<feature type="compositionally biased region" description="Basic and acidic residues" evidence="4">
    <location>
        <begin position="307"/>
        <end position="319"/>
    </location>
</feature>
<feature type="compositionally biased region" description="Low complexity" evidence="4">
    <location>
        <begin position="340"/>
        <end position="352"/>
    </location>
</feature>
<evidence type="ECO:0000259" key="5">
    <source>
        <dbReference type="PROSITE" id="PS51344"/>
    </source>
</evidence>
<protein>
    <submittedName>
        <fullName evidence="6">ARAD1C18458p</fullName>
    </submittedName>
</protein>
<dbReference type="SUPFAM" id="SSF57783">
    <property type="entry name" value="Zinc beta-ribbon"/>
    <property type="match status" value="1"/>
</dbReference>
<evidence type="ECO:0000256" key="4">
    <source>
        <dbReference type="SAM" id="MobiDB-lite"/>
    </source>
</evidence>
<dbReference type="GO" id="GO:0006367">
    <property type="term" value="P:transcription initiation at RNA polymerase II promoter"/>
    <property type="evidence" value="ECO:0007669"/>
    <property type="project" value="InterPro"/>
</dbReference>
<feature type="compositionally biased region" description="Acidic residues" evidence="4">
    <location>
        <begin position="355"/>
        <end position="374"/>
    </location>
</feature>
<feature type="domain" description="HTH TFE/IIEalpha-type" evidence="5">
    <location>
        <begin position="4"/>
        <end position="94"/>
    </location>
</feature>
<feature type="region of interest" description="Disordered" evidence="4">
    <location>
        <begin position="205"/>
        <end position="248"/>
    </location>
</feature>
<evidence type="ECO:0000256" key="2">
    <source>
        <dbReference type="ARBA" id="ARBA00023015"/>
    </source>
</evidence>
<evidence type="ECO:0000256" key="1">
    <source>
        <dbReference type="ARBA" id="ARBA00008947"/>
    </source>
</evidence>
<comment type="similarity">
    <text evidence="1">Belongs to the TFIIE alpha subunit family.</text>
</comment>